<feature type="region of interest" description="Disordered" evidence="1">
    <location>
        <begin position="442"/>
        <end position="476"/>
    </location>
</feature>
<feature type="compositionally biased region" description="Polar residues" evidence="1">
    <location>
        <begin position="770"/>
        <end position="780"/>
    </location>
</feature>
<dbReference type="AlphaFoldDB" id="E4XUV9"/>
<feature type="compositionally biased region" description="Acidic residues" evidence="1">
    <location>
        <begin position="781"/>
        <end position="791"/>
    </location>
</feature>
<feature type="region of interest" description="Disordered" evidence="1">
    <location>
        <begin position="604"/>
        <end position="663"/>
    </location>
</feature>
<dbReference type="OrthoDB" id="10443847at2759"/>
<feature type="compositionally biased region" description="Basic and acidic residues" evidence="1">
    <location>
        <begin position="406"/>
        <end position="418"/>
    </location>
</feature>
<feature type="region of interest" description="Disordered" evidence="1">
    <location>
        <begin position="769"/>
        <end position="791"/>
    </location>
</feature>
<feature type="compositionally biased region" description="Basic and acidic residues" evidence="1">
    <location>
        <begin position="511"/>
        <end position="521"/>
    </location>
</feature>
<feature type="region of interest" description="Disordered" evidence="1">
    <location>
        <begin position="696"/>
        <end position="723"/>
    </location>
</feature>
<accession>E4XUV9</accession>
<dbReference type="Proteomes" id="UP000001307">
    <property type="component" value="Unassembled WGS sequence"/>
</dbReference>
<feature type="compositionally biased region" description="Polar residues" evidence="1">
    <location>
        <begin position="290"/>
        <end position="302"/>
    </location>
</feature>
<feature type="region of interest" description="Disordered" evidence="1">
    <location>
        <begin position="193"/>
        <end position="213"/>
    </location>
</feature>
<feature type="compositionally biased region" description="Polar residues" evidence="1">
    <location>
        <begin position="204"/>
        <end position="213"/>
    </location>
</feature>
<feature type="region of interest" description="Disordered" evidence="1">
    <location>
        <begin position="488"/>
        <end position="560"/>
    </location>
</feature>
<feature type="compositionally biased region" description="Basic and acidic residues" evidence="1">
    <location>
        <begin position="528"/>
        <end position="560"/>
    </location>
</feature>
<dbReference type="InParanoid" id="E4XUV9"/>
<reference evidence="2" key="1">
    <citation type="journal article" date="2010" name="Science">
        <title>Plasticity of animal genome architecture unmasked by rapid evolution of a pelagic tunicate.</title>
        <authorList>
            <person name="Denoeud F."/>
            <person name="Henriet S."/>
            <person name="Mungpakdee S."/>
            <person name="Aury J.M."/>
            <person name="Da Silva C."/>
            <person name="Brinkmann H."/>
            <person name="Mikhaleva J."/>
            <person name="Olsen L.C."/>
            <person name="Jubin C."/>
            <person name="Canestro C."/>
            <person name="Bouquet J.M."/>
            <person name="Danks G."/>
            <person name="Poulain J."/>
            <person name="Campsteijn C."/>
            <person name="Adamski M."/>
            <person name="Cross I."/>
            <person name="Yadetie F."/>
            <person name="Muffato M."/>
            <person name="Louis A."/>
            <person name="Butcher S."/>
            <person name="Tsagkogeorga G."/>
            <person name="Konrad A."/>
            <person name="Singh S."/>
            <person name="Jensen M.F."/>
            <person name="Cong E.H."/>
            <person name="Eikeseth-Otteraa H."/>
            <person name="Noel B."/>
            <person name="Anthouard V."/>
            <person name="Porcel B.M."/>
            <person name="Kachouri-Lafond R."/>
            <person name="Nishino A."/>
            <person name="Ugolini M."/>
            <person name="Chourrout P."/>
            <person name="Nishida H."/>
            <person name="Aasland R."/>
            <person name="Huzurbazar S."/>
            <person name="Westhof E."/>
            <person name="Delsuc F."/>
            <person name="Lehrach H."/>
            <person name="Reinhardt R."/>
            <person name="Weissenbach J."/>
            <person name="Roy S.W."/>
            <person name="Artiguenave F."/>
            <person name="Postlethwait J.H."/>
            <person name="Manak J.R."/>
            <person name="Thompson E.M."/>
            <person name="Jaillon O."/>
            <person name="Du Pasquier L."/>
            <person name="Boudinot P."/>
            <person name="Liberles D.A."/>
            <person name="Volff J.N."/>
            <person name="Philippe H."/>
            <person name="Lenhard B."/>
            <person name="Roest Crollius H."/>
            <person name="Wincker P."/>
            <person name="Chourrout D."/>
        </authorList>
    </citation>
    <scope>NUCLEOTIDE SEQUENCE [LARGE SCALE GENOMIC DNA]</scope>
</reference>
<keyword evidence="3" id="KW-1185">Reference proteome</keyword>
<feature type="compositionally biased region" description="Basic and acidic residues" evidence="1">
    <location>
        <begin position="9"/>
        <end position="22"/>
    </location>
</feature>
<gene>
    <name evidence="2" type="ORF">GSOID_T00004824001</name>
</gene>
<proteinExistence type="predicted"/>
<feature type="region of interest" description="Disordered" evidence="1">
    <location>
        <begin position="1"/>
        <end position="22"/>
    </location>
</feature>
<feature type="compositionally biased region" description="Basic and acidic residues" evidence="1">
    <location>
        <begin position="488"/>
        <end position="503"/>
    </location>
</feature>
<dbReference type="EMBL" id="FN653192">
    <property type="protein sequence ID" value="CBY13506.1"/>
    <property type="molecule type" value="Genomic_DNA"/>
</dbReference>
<organism evidence="2">
    <name type="scientific">Oikopleura dioica</name>
    <name type="common">Tunicate</name>
    <dbReference type="NCBI Taxonomy" id="34765"/>
    <lineage>
        <taxon>Eukaryota</taxon>
        <taxon>Metazoa</taxon>
        <taxon>Chordata</taxon>
        <taxon>Tunicata</taxon>
        <taxon>Appendicularia</taxon>
        <taxon>Copelata</taxon>
        <taxon>Oikopleuridae</taxon>
        <taxon>Oikopleura</taxon>
    </lineage>
</organism>
<feature type="region of interest" description="Disordered" evidence="1">
    <location>
        <begin position="389"/>
        <end position="424"/>
    </location>
</feature>
<evidence type="ECO:0000313" key="2">
    <source>
        <dbReference type="EMBL" id="CBY13506.1"/>
    </source>
</evidence>
<name>E4XUV9_OIKDI</name>
<feature type="region of interest" description="Disordered" evidence="1">
    <location>
        <begin position="249"/>
        <end position="330"/>
    </location>
</feature>
<protein>
    <submittedName>
        <fullName evidence="2">Uncharacterized protein</fullName>
    </submittedName>
</protein>
<evidence type="ECO:0000313" key="3">
    <source>
        <dbReference type="Proteomes" id="UP000001307"/>
    </source>
</evidence>
<sequence length="791" mass="89395">MLPRNLFKKGSDRSHGNSSFEKERFVKNLFSTPKKLNLKKSRRKLQEDYNRVAGAYKSAATSNQEEWKKSVNSLDYEEIEPRSYERIKGSSLKVKSVENNLQKVGVPKAVWEQPGRKSMNIYNAHTASEMGYPYSSEQKSAGTEPLPKYYLTRYKVGKSARPRIFDELIKICIFKLICKLRTYCDTEWSGATFDLENDSDESTDGYSYASSSPTTSIGVARVYHTPAPKYASPPPPPPVQPQVVHVKHSVRNPDYPPPPVHVMSQPKKAPSSRVPLKYEGSEVDAKYHQGRSQRLSSYNSAKSIPPPVPATPPVTVSQKRSEQNVHQNRLAKMPTRVAPNAKKVEPVRWAANGDMIPGQDPNYFIEGGVYVPQYYHEQLWRCPSLKPKLNIPDPKSPAVQSPSPGSEKDMFDSTRSSEGDEYMTPRVKEVHTVSIALSANLGEGLPDNHLGPREDVNCFSKTDKEKSQKEDEAKKNAQNILNTLRKKQVADEVAEQRRRDREIRKKKAERYKREKDLQRKLEKAKKQKEREARKRERERRSSTYSDRSQRSHNGFDDAQAEEARRLLREVKRLSEEKAILTLQRNSSGSSTRLEVVLTEDSTPEIAINPPIPPQRNLSTQNHEVTPPPPEYENAKPRPSVDSMGSSQSKKNKMVIPNHNGDDSVKVLSYTRTDKTQAQAPANEMQAVPVRNQLYSSSEDERFTSEDESTIVDEPPTKQAGVTAGVQTGRDSIITKAKISPPRESLNLSDLSDEEVDRLTQLGLSFGPSKVTGQRLTQESQEYPDAEEYTIF</sequence>
<evidence type="ECO:0000256" key="1">
    <source>
        <dbReference type="SAM" id="MobiDB-lite"/>
    </source>
</evidence>
<feature type="compositionally biased region" description="Basic and acidic residues" evidence="1">
    <location>
        <begin position="450"/>
        <end position="475"/>
    </location>
</feature>